<comment type="pathway">
    <text evidence="1 8">Amino-acid biosynthesis; L-histidine biosynthesis; L-histidine from 5-phospho-alpha-D-ribose 1-diphosphate: step 8/9.</text>
</comment>
<accession>A0AB39VD17</accession>
<evidence type="ECO:0000259" key="9">
    <source>
        <dbReference type="Pfam" id="PF02811"/>
    </source>
</evidence>
<feature type="domain" description="PHP" evidence="9">
    <location>
        <begin position="5"/>
        <end position="192"/>
    </location>
</feature>
<dbReference type="GO" id="GO:0000105">
    <property type="term" value="P:L-histidine biosynthetic process"/>
    <property type="evidence" value="ECO:0007669"/>
    <property type="project" value="UniProtKB-UniRule"/>
</dbReference>
<dbReference type="InterPro" id="IPR016195">
    <property type="entry name" value="Pol/histidinol_Pase-like"/>
</dbReference>
<dbReference type="RefSeq" id="WP_369713654.1">
    <property type="nucleotide sequence ID" value="NZ_CP165646.1"/>
</dbReference>
<dbReference type="GO" id="GO:0004401">
    <property type="term" value="F:histidinol-phosphatase activity"/>
    <property type="evidence" value="ECO:0007669"/>
    <property type="project" value="UniProtKB-UniRule"/>
</dbReference>
<gene>
    <name evidence="10" type="ORF">AB8B23_04580</name>
</gene>
<dbReference type="NCBIfam" id="TIGR01856">
    <property type="entry name" value="hisJ_fam"/>
    <property type="match status" value="1"/>
</dbReference>
<comment type="similarity">
    <text evidence="2 8">Belongs to the PHP hydrolase family. HisK subfamily.</text>
</comment>
<dbReference type="PANTHER" id="PTHR21039:SF0">
    <property type="entry name" value="HISTIDINOL-PHOSPHATASE"/>
    <property type="match status" value="1"/>
</dbReference>
<dbReference type="PANTHER" id="PTHR21039">
    <property type="entry name" value="HISTIDINOL PHOSPHATASE-RELATED"/>
    <property type="match status" value="1"/>
</dbReference>
<keyword evidence="6 8" id="KW-0368">Histidine biosynthesis</keyword>
<dbReference type="EC" id="3.1.3.15" evidence="3 8"/>
<dbReference type="InterPro" id="IPR004013">
    <property type="entry name" value="PHP_dom"/>
</dbReference>
<name>A0AB39VD17_9FUSO</name>
<evidence type="ECO:0000256" key="1">
    <source>
        <dbReference type="ARBA" id="ARBA00004970"/>
    </source>
</evidence>
<dbReference type="Gene3D" id="3.20.20.140">
    <property type="entry name" value="Metal-dependent hydrolases"/>
    <property type="match status" value="1"/>
</dbReference>
<proteinExistence type="inferred from homology"/>
<evidence type="ECO:0000256" key="2">
    <source>
        <dbReference type="ARBA" id="ARBA00009152"/>
    </source>
</evidence>
<evidence type="ECO:0000256" key="6">
    <source>
        <dbReference type="ARBA" id="ARBA00023102"/>
    </source>
</evidence>
<dbReference type="GO" id="GO:0005737">
    <property type="term" value="C:cytoplasm"/>
    <property type="evidence" value="ECO:0007669"/>
    <property type="project" value="TreeGrafter"/>
</dbReference>
<evidence type="ECO:0000256" key="4">
    <source>
        <dbReference type="ARBA" id="ARBA00022605"/>
    </source>
</evidence>
<dbReference type="InterPro" id="IPR010140">
    <property type="entry name" value="Histidinol_P_phosphatase_HisJ"/>
</dbReference>
<keyword evidence="5 8" id="KW-0378">Hydrolase</keyword>
<evidence type="ECO:0000256" key="8">
    <source>
        <dbReference type="RuleBase" id="RU366003"/>
    </source>
</evidence>
<organism evidence="10">
    <name type="scientific">Leptotrichia mesophila</name>
    <dbReference type="NCBI Taxonomy" id="3239303"/>
    <lineage>
        <taxon>Bacteria</taxon>
        <taxon>Fusobacteriati</taxon>
        <taxon>Fusobacteriota</taxon>
        <taxon>Fusobacteriia</taxon>
        <taxon>Fusobacteriales</taxon>
        <taxon>Leptotrichiaceae</taxon>
        <taxon>Leptotrichia</taxon>
    </lineage>
</organism>
<evidence type="ECO:0000313" key="10">
    <source>
        <dbReference type="EMBL" id="XDU65435.1"/>
    </source>
</evidence>
<dbReference type="SUPFAM" id="SSF89550">
    <property type="entry name" value="PHP domain-like"/>
    <property type="match status" value="1"/>
</dbReference>
<dbReference type="EMBL" id="CP165646">
    <property type="protein sequence ID" value="XDU65435.1"/>
    <property type="molecule type" value="Genomic_DNA"/>
</dbReference>
<protein>
    <recommendedName>
        <fullName evidence="3 8">Histidinol-phosphatase</fullName>
        <shortName evidence="8">HolPase</shortName>
        <ecNumber evidence="3 8">3.1.3.15</ecNumber>
    </recommendedName>
</protein>
<dbReference type="KEGG" id="lmes:AB8B23_04580"/>
<sequence>MKVIDYHVHSTNSFDGKSSVEDMCKRAIEIGDYAICFTEHFSVDPRDVSYGVLDYEKYENEVRKAQEKFGKQLDIKMGLEIGEPHLKEYVSDLILQTSKMQLDFIIGSVHNIDGVKLRLYMQGKNKYELYYEYFQEIYKMVSVSDIDVIGHLDLMKRYAYESFGNYEFEDYREIIEKILKTAILRGIGLEINGSGYLNSVSEPFPKPEVLQLYRELGGEIITIGSDSHACETLSKNNKKMSNLLKEIGFKKVYTFDKRKKIEIKI</sequence>
<evidence type="ECO:0000256" key="7">
    <source>
        <dbReference type="ARBA" id="ARBA00049158"/>
    </source>
</evidence>
<dbReference type="AlphaFoldDB" id="A0AB39VD17"/>
<evidence type="ECO:0000256" key="3">
    <source>
        <dbReference type="ARBA" id="ARBA00013085"/>
    </source>
</evidence>
<keyword evidence="4 8" id="KW-0028">Amino-acid biosynthesis</keyword>
<dbReference type="Pfam" id="PF02811">
    <property type="entry name" value="PHP"/>
    <property type="match status" value="1"/>
</dbReference>
<reference evidence="10" key="1">
    <citation type="submission" date="2024-07" db="EMBL/GenBank/DDBJ databases">
        <authorList>
            <person name="Li X.-J."/>
            <person name="Wang X."/>
        </authorList>
    </citation>
    <scope>NUCLEOTIDE SEQUENCE</scope>
    <source>
        <strain evidence="10">HSP-342</strain>
    </source>
</reference>
<evidence type="ECO:0000256" key="5">
    <source>
        <dbReference type="ARBA" id="ARBA00022801"/>
    </source>
</evidence>
<comment type="catalytic activity">
    <reaction evidence="7 8">
        <text>L-histidinol phosphate + H2O = L-histidinol + phosphate</text>
        <dbReference type="Rhea" id="RHEA:14465"/>
        <dbReference type="ChEBI" id="CHEBI:15377"/>
        <dbReference type="ChEBI" id="CHEBI:43474"/>
        <dbReference type="ChEBI" id="CHEBI:57699"/>
        <dbReference type="ChEBI" id="CHEBI:57980"/>
        <dbReference type="EC" id="3.1.3.15"/>
    </reaction>
</comment>